<dbReference type="EC" id="1.1.1.133" evidence="2"/>
<dbReference type="Proteomes" id="UP000239494">
    <property type="component" value="Unassembled WGS sequence"/>
</dbReference>
<dbReference type="CDD" id="cd05254">
    <property type="entry name" value="dTDP_HR_like_SDR_e"/>
    <property type="match status" value="1"/>
</dbReference>
<sequence>MSRVLVTGAGGLLGTRLTGPTSPFRDGVRTVVGFGSGELDITDAAALDDAVDRHDVVINCAAYTAVDDAETHGDRAFAVNALGAGLLARTCAGKRARLVHLSTGYVFDGTAPDPYETTSPTAPVNVYGRSKLAGEQAVRDELPGALVVRTMWLHAGPTAGFPAVLLRECRQGNTVAVVADQIASPTSVGDLVSALADLVAHPDPPVLTHATSTGAVSKYEFARAVAATAGLDADLVRPCRTADARTGADRPLNAVLSDSSWTACGLTPLPHWRDGLRRAGAAEA</sequence>
<accession>A0A2T0T744</accession>
<comment type="function">
    <text evidence="2">Catalyzes the reduction of dTDP-6-deoxy-L-lyxo-4-hexulose to yield dTDP-L-rhamnose.</text>
</comment>
<organism evidence="4 5">
    <name type="scientific">Umezawaea tangerina</name>
    <dbReference type="NCBI Taxonomy" id="84725"/>
    <lineage>
        <taxon>Bacteria</taxon>
        <taxon>Bacillati</taxon>
        <taxon>Actinomycetota</taxon>
        <taxon>Actinomycetes</taxon>
        <taxon>Pseudonocardiales</taxon>
        <taxon>Pseudonocardiaceae</taxon>
        <taxon>Umezawaea</taxon>
    </lineage>
</organism>
<dbReference type="Pfam" id="PF04321">
    <property type="entry name" value="RmlD_sub_bind"/>
    <property type="match status" value="1"/>
</dbReference>
<protein>
    <recommendedName>
        <fullName evidence="2">dTDP-4-dehydrorhamnose reductase</fullName>
        <ecNumber evidence="2">1.1.1.133</ecNumber>
    </recommendedName>
</protein>
<dbReference type="GO" id="GO:0019305">
    <property type="term" value="P:dTDP-rhamnose biosynthetic process"/>
    <property type="evidence" value="ECO:0007669"/>
    <property type="project" value="UniProtKB-UniPathway"/>
</dbReference>
<dbReference type="UniPathway" id="UPA00124"/>
<dbReference type="NCBIfam" id="TIGR01214">
    <property type="entry name" value="rmlD"/>
    <property type="match status" value="1"/>
</dbReference>
<evidence type="ECO:0000313" key="5">
    <source>
        <dbReference type="Proteomes" id="UP000239494"/>
    </source>
</evidence>
<dbReference type="SUPFAM" id="SSF51735">
    <property type="entry name" value="NAD(P)-binding Rossmann-fold domains"/>
    <property type="match status" value="1"/>
</dbReference>
<dbReference type="Gene3D" id="3.90.25.10">
    <property type="entry name" value="UDP-galactose 4-epimerase, domain 1"/>
    <property type="match status" value="1"/>
</dbReference>
<dbReference type="Gene3D" id="3.40.50.720">
    <property type="entry name" value="NAD(P)-binding Rossmann-like Domain"/>
    <property type="match status" value="1"/>
</dbReference>
<dbReference type="GO" id="GO:0008831">
    <property type="term" value="F:dTDP-4-dehydrorhamnose reductase activity"/>
    <property type="evidence" value="ECO:0007669"/>
    <property type="project" value="UniProtKB-EC"/>
</dbReference>
<reference evidence="4 5" key="1">
    <citation type="submission" date="2018-03" db="EMBL/GenBank/DDBJ databases">
        <title>Genomic Encyclopedia of Archaeal and Bacterial Type Strains, Phase II (KMG-II): from individual species to whole genera.</title>
        <authorList>
            <person name="Goeker M."/>
        </authorList>
    </citation>
    <scope>NUCLEOTIDE SEQUENCE [LARGE SCALE GENOMIC DNA]</scope>
    <source>
        <strain evidence="4 5">DSM 44720</strain>
    </source>
</reference>
<gene>
    <name evidence="4" type="ORF">CLV43_105210</name>
</gene>
<evidence type="ECO:0000256" key="1">
    <source>
        <dbReference type="ARBA" id="ARBA00010944"/>
    </source>
</evidence>
<dbReference type="GO" id="GO:0005829">
    <property type="term" value="C:cytosol"/>
    <property type="evidence" value="ECO:0007669"/>
    <property type="project" value="TreeGrafter"/>
</dbReference>
<dbReference type="EMBL" id="PVTF01000005">
    <property type="protein sequence ID" value="PRY41452.1"/>
    <property type="molecule type" value="Genomic_DNA"/>
</dbReference>
<name>A0A2T0T744_9PSEU</name>
<dbReference type="InterPro" id="IPR005913">
    <property type="entry name" value="dTDP_dehydrorham_reduct"/>
</dbReference>
<evidence type="ECO:0000256" key="2">
    <source>
        <dbReference type="RuleBase" id="RU364082"/>
    </source>
</evidence>
<keyword evidence="5" id="KW-1185">Reference proteome</keyword>
<comment type="caution">
    <text evidence="4">The sequence shown here is derived from an EMBL/GenBank/DDBJ whole genome shotgun (WGS) entry which is preliminary data.</text>
</comment>
<dbReference type="AlphaFoldDB" id="A0A2T0T744"/>
<evidence type="ECO:0000313" key="4">
    <source>
        <dbReference type="EMBL" id="PRY41452.1"/>
    </source>
</evidence>
<proteinExistence type="inferred from homology"/>
<evidence type="ECO:0000259" key="3">
    <source>
        <dbReference type="Pfam" id="PF04321"/>
    </source>
</evidence>
<comment type="pathway">
    <text evidence="2">Carbohydrate biosynthesis; dTDP-L-rhamnose biosynthesis.</text>
</comment>
<dbReference type="PANTHER" id="PTHR10491:SF4">
    <property type="entry name" value="METHIONINE ADENOSYLTRANSFERASE 2 SUBUNIT BETA"/>
    <property type="match status" value="1"/>
</dbReference>
<dbReference type="InterPro" id="IPR036291">
    <property type="entry name" value="NAD(P)-bd_dom_sf"/>
</dbReference>
<keyword evidence="2" id="KW-0521">NADP</keyword>
<dbReference type="OrthoDB" id="9803892at2"/>
<feature type="domain" description="RmlD-like substrate binding" evidence="3">
    <location>
        <begin position="3"/>
        <end position="279"/>
    </location>
</feature>
<dbReference type="InterPro" id="IPR029903">
    <property type="entry name" value="RmlD-like-bd"/>
</dbReference>
<keyword evidence="2" id="KW-0560">Oxidoreductase</keyword>
<dbReference type="PANTHER" id="PTHR10491">
    <property type="entry name" value="DTDP-4-DEHYDRORHAMNOSE REDUCTASE"/>
    <property type="match status" value="1"/>
</dbReference>
<comment type="similarity">
    <text evidence="1 2">Belongs to the dTDP-4-dehydrorhamnose reductase family.</text>
</comment>
<dbReference type="RefSeq" id="WP_106188477.1">
    <property type="nucleotide sequence ID" value="NZ_PVTF01000005.1"/>
</dbReference>